<reference evidence="4 5" key="1">
    <citation type="submission" date="2019-07" db="EMBL/GenBank/DDBJ databases">
        <title>Draft genome assembly of a fouling barnacle, Amphibalanus amphitrite (Darwin, 1854): The first reference genome for Thecostraca.</title>
        <authorList>
            <person name="Kim W."/>
        </authorList>
    </citation>
    <scope>NUCLEOTIDE SEQUENCE [LARGE SCALE GENOMIC DNA]</scope>
    <source>
        <strain evidence="4">SNU_AA5</strain>
        <tissue evidence="4">Soma without cirri and trophi</tissue>
    </source>
</reference>
<dbReference type="SUPFAM" id="SSF54518">
    <property type="entry name" value="Tubby C-terminal domain-like"/>
    <property type="match status" value="1"/>
</dbReference>
<evidence type="ECO:0000256" key="2">
    <source>
        <dbReference type="SAM" id="MobiDB-lite"/>
    </source>
</evidence>
<comment type="caution">
    <text evidence="4">The sequence shown here is derived from an EMBL/GenBank/DDBJ whole genome shotgun (WGS) entry which is preliminary data.</text>
</comment>
<dbReference type="Proteomes" id="UP000440578">
    <property type="component" value="Unassembled WGS sequence"/>
</dbReference>
<dbReference type="PRINTS" id="PR01573">
    <property type="entry name" value="SUPERTUBBY"/>
</dbReference>
<dbReference type="InterPro" id="IPR025659">
    <property type="entry name" value="Tubby-like_C"/>
</dbReference>
<evidence type="ECO:0000313" key="5">
    <source>
        <dbReference type="Proteomes" id="UP000440578"/>
    </source>
</evidence>
<evidence type="ECO:0000256" key="1">
    <source>
        <dbReference type="ARBA" id="ARBA00007129"/>
    </source>
</evidence>
<organism evidence="4 5">
    <name type="scientific">Amphibalanus amphitrite</name>
    <name type="common">Striped barnacle</name>
    <name type="synonym">Balanus amphitrite</name>
    <dbReference type="NCBI Taxonomy" id="1232801"/>
    <lineage>
        <taxon>Eukaryota</taxon>
        <taxon>Metazoa</taxon>
        <taxon>Ecdysozoa</taxon>
        <taxon>Arthropoda</taxon>
        <taxon>Crustacea</taxon>
        <taxon>Multicrustacea</taxon>
        <taxon>Cirripedia</taxon>
        <taxon>Thoracica</taxon>
        <taxon>Thoracicalcarea</taxon>
        <taxon>Balanomorpha</taxon>
        <taxon>Balanoidea</taxon>
        <taxon>Balanidae</taxon>
        <taxon>Amphibalaninae</taxon>
        <taxon>Amphibalanus</taxon>
    </lineage>
</organism>
<dbReference type="PANTHER" id="PTHR16517:SF2">
    <property type="entry name" value="TUBBY-RELATED PROTEIN 4"/>
    <property type="match status" value="1"/>
</dbReference>
<keyword evidence="5" id="KW-1185">Reference proteome</keyword>
<dbReference type="PANTHER" id="PTHR16517">
    <property type="entry name" value="TUBBY-RELATED"/>
    <property type="match status" value="1"/>
</dbReference>
<protein>
    <submittedName>
        <fullName evidence="4">Tubby-related protein 4</fullName>
    </submittedName>
</protein>
<sequence>MPSSTESSEDESAEVTRSQPFTSLESLQRSQVRNKLRRGIRDSSQAPEGAAAPSPPTQRRQPPCRQLIMHNIAPLWNESSQVYQLDFGGRVTQESAKNFQIQYCGDQVMQFGRIDGNAYTLDFQYPFSAVQAFAVALANVTQRFK</sequence>
<dbReference type="OrthoDB" id="8775810at2759"/>
<feature type="domain" description="Tubby C-terminal" evidence="3">
    <location>
        <begin position="34"/>
        <end position="139"/>
    </location>
</feature>
<dbReference type="InterPro" id="IPR000007">
    <property type="entry name" value="Tubby_C"/>
</dbReference>
<dbReference type="Gene3D" id="3.20.90.10">
    <property type="entry name" value="Tubby Protein, Chain A"/>
    <property type="match status" value="1"/>
</dbReference>
<comment type="similarity">
    <text evidence="1">Belongs to the TUB family.</text>
</comment>
<evidence type="ECO:0000259" key="3">
    <source>
        <dbReference type="Pfam" id="PF01167"/>
    </source>
</evidence>
<dbReference type="Pfam" id="PF01167">
    <property type="entry name" value="Tub"/>
    <property type="match status" value="1"/>
</dbReference>
<accession>A0A6A4WXR6</accession>
<dbReference type="EMBL" id="VIIS01000623">
    <property type="protein sequence ID" value="KAF0306911.1"/>
    <property type="molecule type" value="Genomic_DNA"/>
</dbReference>
<proteinExistence type="inferred from homology"/>
<feature type="compositionally biased region" description="Polar residues" evidence="2">
    <location>
        <begin position="15"/>
        <end position="31"/>
    </location>
</feature>
<evidence type="ECO:0000313" key="4">
    <source>
        <dbReference type="EMBL" id="KAF0306911.1"/>
    </source>
</evidence>
<name>A0A6A4WXR6_AMPAM</name>
<dbReference type="AlphaFoldDB" id="A0A6A4WXR6"/>
<gene>
    <name evidence="4" type="primary">Tulp4_1</name>
    <name evidence="4" type="ORF">FJT64_021682</name>
</gene>
<feature type="region of interest" description="Disordered" evidence="2">
    <location>
        <begin position="1"/>
        <end position="63"/>
    </location>
</feature>